<dbReference type="Gene3D" id="1.10.30.50">
    <property type="match status" value="1"/>
</dbReference>
<evidence type="ECO:0000259" key="1">
    <source>
        <dbReference type="SMART" id="SM00507"/>
    </source>
</evidence>
<dbReference type="Proteomes" id="UP000625033">
    <property type="component" value="Unassembled WGS sequence"/>
</dbReference>
<dbReference type="PANTHER" id="PTHR33877">
    <property type="entry name" value="SLL1193 PROTEIN"/>
    <property type="match status" value="1"/>
</dbReference>
<dbReference type="CDD" id="cd00085">
    <property type="entry name" value="HNHc"/>
    <property type="match status" value="1"/>
</dbReference>
<organism evidence="2 3">
    <name type="scientific">Zhihengliuella flava</name>
    <dbReference type="NCBI Taxonomy" id="1285193"/>
    <lineage>
        <taxon>Bacteria</taxon>
        <taxon>Bacillati</taxon>
        <taxon>Actinomycetota</taxon>
        <taxon>Actinomycetes</taxon>
        <taxon>Micrococcales</taxon>
        <taxon>Micrococcaceae</taxon>
        <taxon>Zhihengliuella</taxon>
    </lineage>
</organism>
<reference evidence="2" key="1">
    <citation type="submission" date="2020-11" db="EMBL/GenBank/DDBJ databases">
        <title>Sequencing the genomes of 1000 actinobacteria strains.</title>
        <authorList>
            <person name="Klenk H.-P."/>
        </authorList>
    </citation>
    <scope>NUCLEOTIDE SEQUENCE</scope>
    <source>
        <strain evidence="2">DSM 26152</strain>
    </source>
</reference>
<sequence>MRTLVLNAGYEPLAVVTFRRALLLVLTGKASVLAEDSEPVVGPSEVVARPTVILLKRYVRIPYRRPAHVTRRSILRRDGHTCAYCGRQATTVDHIHPRSRGGQDTWENLVACCLACNGKKGNLTLGQLGWKLKIQPRAPHGAACYISELERPAEAWNEFLRPQAA</sequence>
<comment type="caution">
    <text evidence="2">The sequence shown here is derived from an EMBL/GenBank/DDBJ whole genome shotgun (WGS) entry which is preliminary data.</text>
</comment>
<dbReference type="GO" id="GO:0003676">
    <property type="term" value="F:nucleic acid binding"/>
    <property type="evidence" value="ECO:0007669"/>
    <property type="project" value="InterPro"/>
</dbReference>
<dbReference type="SMART" id="SM00507">
    <property type="entry name" value="HNHc"/>
    <property type="match status" value="1"/>
</dbReference>
<dbReference type="EMBL" id="JADOTZ010000001">
    <property type="protein sequence ID" value="MBG6085242.1"/>
    <property type="molecule type" value="Genomic_DNA"/>
</dbReference>
<gene>
    <name evidence="2" type="ORF">IW252_002009</name>
</gene>
<name>A0A931DB58_9MICC</name>
<dbReference type="PANTHER" id="PTHR33877:SF2">
    <property type="entry name" value="OS07G0170200 PROTEIN"/>
    <property type="match status" value="1"/>
</dbReference>
<keyword evidence="2" id="KW-0378">Hydrolase</keyword>
<keyword evidence="2" id="KW-0255">Endonuclease</keyword>
<keyword evidence="2" id="KW-0540">Nuclease</keyword>
<dbReference type="GO" id="GO:0004519">
    <property type="term" value="F:endonuclease activity"/>
    <property type="evidence" value="ECO:0007669"/>
    <property type="project" value="UniProtKB-KW"/>
</dbReference>
<dbReference type="InterPro" id="IPR003615">
    <property type="entry name" value="HNH_nuc"/>
</dbReference>
<evidence type="ECO:0000313" key="3">
    <source>
        <dbReference type="Proteomes" id="UP000625033"/>
    </source>
</evidence>
<feature type="domain" description="HNH nuclease" evidence="1">
    <location>
        <begin position="69"/>
        <end position="118"/>
    </location>
</feature>
<accession>A0A931DB58</accession>
<dbReference type="GO" id="GO:0008270">
    <property type="term" value="F:zinc ion binding"/>
    <property type="evidence" value="ECO:0007669"/>
    <property type="project" value="InterPro"/>
</dbReference>
<proteinExistence type="predicted"/>
<dbReference type="InterPro" id="IPR002711">
    <property type="entry name" value="HNH"/>
</dbReference>
<keyword evidence="3" id="KW-1185">Reference proteome</keyword>
<evidence type="ECO:0000313" key="2">
    <source>
        <dbReference type="EMBL" id="MBG6085242.1"/>
    </source>
</evidence>
<dbReference type="Pfam" id="PF01844">
    <property type="entry name" value="HNH"/>
    <property type="match status" value="1"/>
</dbReference>
<dbReference type="AlphaFoldDB" id="A0A931DB58"/>
<dbReference type="InterPro" id="IPR052892">
    <property type="entry name" value="NA-targeting_endonuclease"/>
</dbReference>
<protein>
    <submittedName>
        <fullName evidence="2">5-methylcytosine-specific restriction endonuclease McrA</fullName>
    </submittedName>
</protein>
<dbReference type="RefSeq" id="WP_196836446.1">
    <property type="nucleotide sequence ID" value="NZ_JADOTZ010000001.1"/>
</dbReference>